<dbReference type="RefSeq" id="WP_342678280.1">
    <property type="nucleotide sequence ID" value="NZ_JBCGCU010000008.1"/>
</dbReference>
<dbReference type="InterPro" id="IPR002575">
    <property type="entry name" value="Aminoglycoside_PTrfase"/>
</dbReference>
<dbReference type="SUPFAM" id="SSF56112">
    <property type="entry name" value="Protein kinase-like (PK-like)"/>
    <property type="match status" value="1"/>
</dbReference>
<dbReference type="PANTHER" id="PTHR21064">
    <property type="entry name" value="AMINOGLYCOSIDE PHOSPHOTRANSFERASE DOMAIN-CONTAINING PROTEIN-RELATED"/>
    <property type="match status" value="1"/>
</dbReference>
<dbReference type="Pfam" id="PF01636">
    <property type="entry name" value="APH"/>
    <property type="match status" value="1"/>
</dbReference>
<gene>
    <name evidence="2" type="ORF">WCN91_09010</name>
</gene>
<protein>
    <submittedName>
        <fullName evidence="2">Aminoglycoside phosphotransferase family protein</fullName>
        <ecNumber evidence="2">2.7.1.-</ecNumber>
    </submittedName>
</protein>
<organism evidence="2 3">
    <name type="scientific">Pseudoalteromonas qingdaonensis</name>
    <dbReference type="NCBI Taxonomy" id="3131913"/>
    <lineage>
        <taxon>Bacteria</taxon>
        <taxon>Pseudomonadati</taxon>
        <taxon>Pseudomonadota</taxon>
        <taxon>Gammaproteobacteria</taxon>
        <taxon>Alteromonadales</taxon>
        <taxon>Pseudoalteromonadaceae</taxon>
        <taxon>Pseudoalteromonas</taxon>
    </lineage>
</organism>
<sequence>MNTDYYVQLLAQQFGFMPPLSLKAIGNGHINTTMLLSHQGGSVVVQKLNTQVFPEPEQLVANARKIEQHLAQKQQASQYDLEVIKHVPSQDDAFLVSIEGEHWRALEFIGNSRSEEVVRSPLQAQVAASAFGRFAAALQDFDAESLYPVIKDFHNLAMRMEMLEQAVQADKLGRVKEVQQLLDFCRDQAFLIDEVAAVSAQIPLRPCHNDTKINNMLFCDKQGTSEPRAKAVIDLDTCMPGYWLFDFGDMVRTFCSPEEEDSINLANVRVREEIFAALVKGYIEPLKAHITAEEKASFWLGACVMPFMIGVRFLTDYIDGDHYFSIKHDRHNLDRANNQFALYRSILAQQDRLKPLIDNA</sequence>
<dbReference type="InterPro" id="IPR011009">
    <property type="entry name" value="Kinase-like_dom_sf"/>
</dbReference>
<dbReference type="PANTHER" id="PTHR21064:SF5">
    <property type="entry name" value="SLR1880 PROTEIN"/>
    <property type="match status" value="1"/>
</dbReference>
<dbReference type="EMBL" id="JBCGCU010000008">
    <property type="protein sequence ID" value="MEM0515548.1"/>
    <property type="molecule type" value="Genomic_DNA"/>
</dbReference>
<dbReference type="Proteomes" id="UP001447008">
    <property type="component" value="Unassembled WGS sequence"/>
</dbReference>
<keyword evidence="2" id="KW-0808">Transferase</keyword>
<comment type="caution">
    <text evidence="2">The sequence shown here is derived from an EMBL/GenBank/DDBJ whole genome shotgun (WGS) entry which is preliminary data.</text>
</comment>
<accession>A0ABU9MX30</accession>
<reference evidence="2 3" key="1">
    <citation type="submission" date="2024-03" db="EMBL/GenBank/DDBJ databases">
        <title>Pseudoalteromonas qingdaonensis sp. nov., isolated from the intestines of marine benthic organisms.</title>
        <authorList>
            <person name="Lin X."/>
            <person name="Fang S."/>
            <person name="Hu X."/>
        </authorList>
    </citation>
    <scope>NUCLEOTIDE SEQUENCE [LARGE SCALE GENOMIC DNA]</scope>
    <source>
        <strain evidence="2 3">YIC-827</strain>
    </source>
</reference>
<evidence type="ECO:0000313" key="3">
    <source>
        <dbReference type="Proteomes" id="UP001447008"/>
    </source>
</evidence>
<dbReference type="GO" id="GO:0016740">
    <property type="term" value="F:transferase activity"/>
    <property type="evidence" value="ECO:0007669"/>
    <property type="project" value="UniProtKB-KW"/>
</dbReference>
<name>A0ABU9MX30_9GAMM</name>
<feature type="domain" description="Aminoglycoside phosphotransferase" evidence="1">
    <location>
        <begin position="22"/>
        <end position="259"/>
    </location>
</feature>
<dbReference type="Gene3D" id="3.90.1200.10">
    <property type="match status" value="1"/>
</dbReference>
<evidence type="ECO:0000259" key="1">
    <source>
        <dbReference type="Pfam" id="PF01636"/>
    </source>
</evidence>
<evidence type="ECO:0000313" key="2">
    <source>
        <dbReference type="EMBL" id="MEM0515548.1"/>
    </source>
</evidence>
<dbReference type="EC" id="2.7.1.-" evidence="2"/>
<dbReference type="InterPro" id="IPR050249">
    <property type="entry name" value="Pseudomonas-type_ThrB"/>
</dbReference>
<proteinExistence type="predicted"/>
<keyword evidence="3" id="KW-1185">Reference proteome</keyword>